<dbReference type="InterPro" id="IPR051782">
    <property type="entry name" value="ABC_Transporter_VariousFunc"/>
</dbReference>
<evidence type="ECO:0000313" key="5">
    <source>
        <dbReference type="EMBL" id="ACU63158.1"/>
    </source>
</evidence>
<dbReference type="PROSITE" id="PS00211">
    <property type="entry name" value="ABC_TRANSPORTER_1"/>
    <property type="match status" value="1"/>
</dbReference>
<dbReference type="Gene3D" id="3.40.50.300">
    <property type="entry name" value="P-loop containing nucleotide triphosphate hydrolases"/>
    <property type="match status" value="1"/>
</dbReference>
<proteinExistence type="predicted"/>
<evidence type="ECO:0000313" key="6">
    <source>
        <dbReference type="Proteomes" id="UP000002215"/>
    </source>
</evidence>
<dbReference type="GO" id="GO:0005524">
    <property type="term" value="F:ATP binding"/>
    <property type="evidence" value="ECO:0007669"/>
    <property type="project" value="UniProtKB-KW"/>
</dbReference>
<dbReference type="PANTHER" id="PTHR42939:SF1">
    <property type="entry name" value="ABC TRANSPORTER ATP-BINDING PROTEIN ALBC-RELATED"/>
    <property type="match status" value="1"/>
</dbReference>
<dbReference type="AlphaFoldDB" id="A0A979G9L7"/>
<keyword evidence="2" id="KW-0547">Nucleotide-binding</keyword>
<evidence type="ECO:0000256" key="1">
    <source>
        <dbReference type="ARBA" id="ARBA00022448"/>
    </source>
</evidence>
<keyword evidence="1" id="KW-0813">Transport</keyword>
<dbReference type="InterPro" id="IPR017871">
    <property type="entry name" value="ABC_transporter-like_CS"/>
</dbReference>
<feature type="domain" description="ABC transporter" evidence="4">
    <location>
        <begin position="2"/>
        <end position="209"/>
    </location>
</feature>
<dbReference type="InterPro" id="IPR027417">
    <property type="entry name" value="P-loop_NTPase"/>
</dbReference>
<dbReference type="Pfam" id="PF00005">
    <property type="entry name" value="ABC_tran"/>
    <property type="match status" value="1"/>
</dbReference>
<gene>
    <name evidence="5" type="ordered locus">Cpin_5737</name>
</gene>
<keyword evidence="3" id="KW-0067">ATP-binding</keyword>
<dbReference type="EMBL" id="CP001699">
    <property type="protein sequence ID" value="ACU63158.1"/>
    <property type="molecule type" value="Genomic_DNA"/>
</dbReference>
<dbReference type="InterPro" id="IPR003439">
    <property type="entry name" value="ABC_transporter-like_ATP-bd"/>
</dbReference>
<evidence type="ECO:0000259" key="4">
    <source>
        <dbReference type="PROSITE" id="PS50893"/>
    </source>
</evidence>
<sequence>MLRIADFKKSYNQHPVLAVPSLELGAGIHWIKGVNGSGKSTLLKAIAGIIDFSGDILLDNVSIRQQPVDYRKKVNFAEAEPVFPEFLTGREMIRLFATAKQAPAGQEVPYLESMQMQSYLDQPLGSYSSGMLKKLSLVLAFTGTPRLILLDEPLITLDTASLDILYNWIRERYTAQGTSFLLSSHQPIEQDALVVNSVLLTADKTVKQLAG</sequence>
<organism evidence="5 6">
    <name type="scientific">Chitinophaga pinensis (strain ATCC 43595 / DSM 2588 / LMG 13176 / NBRC 15968 / NCIMB 11800 / UQM 2034)</name>
    <dbReference type="NCBI Taxonomy" id="485918"/>
    <lineage>
        <taxon>Bacteria</taxon>
        <taxon>Pseudomonadati</taxon>
        <taxon>Bacteroidota</taxon>
        <taxon>Chitinophagia</taxon>
        <taxon>Chitinophagales</taxon>
        <taxon>Chitinophagaceae</taxon>
        <taxon>Chitinophaga</taxon>
    </lineage>
</organism>
<name>A0A979G9L7_CHIPD</name>
<protein>
    <submittedName>
        <fullName evidence="5">ABC transporter related</fullName>
    </submittedName>
</protein>
<evidence type="ECO:0000256" key="3">
    <source>
        <dbReference type="ARBA" id="ARBA00022840"/>
    </source>
</evidence>
<accession>A0A979G9L7</accession>
<dbReference type="RefSeq" id="WP_012793325.1">
    <property type="nucleotide sequence ID" value="NC_013132.1"/>
</dbReference>
<dbReference type="PROSITE" id="PS50893">
    <property type="entry name" value="ABC_TRANSPORTER_2"/>
    <property type="match status" value="1"/>
</dbReference>
<reference evidence="5 6" key="2">
    <citation type="journal article" date="2010" name="Stand. Genomic Sci.">
        <title>Complete genome sequence of Chitinophaga pinensis type strain (UQM 2034).</title>
        <authorList>
            <person name="Glavina Del Rio T."/>
            <person name="Abt B."/>
            <person name="Spring S."/>
            <person name="Lapidus A."/>
            <person name="Nolan M."/>
            <person name="Tice H."/>
            <person name="Copeland A."/>
            <person name="Cheng J.F."/>
            <person name="Chen F."/>
            <person name="Bruce D."/>
            <person name="Goodwin L."/>
            <person name="Pitluck S."/>
            <person name="Ivanova N."/>
            <person name="Mavromatis K."/>
            <person name="Mikhailova N."/>
            <person name="Pati A."/>
            <person name="Chen A."/>
            <person name="Palaniappan K."/>
            <person name="Land M."/>
            <person name="Hauser L."/>
            <person name="Chang Y.J."/>
            <person name="Jeffries C.D."/>
            <person name="Chain P."/>
            <person name="Saunders E."/>
            <person name="Detter J.C."/>
            <person name="Brettin T."/>
            <person name="Rohde M."/>
            <person name="Goker M."/>
            <person name="Bristow J."/>
            <person name="Eisen J.A."/>
            <person name="Markowitz V."/>
            <person name="Hugenholtz P."/>
            <person name="Kyrpides N.C."/>
            <person name="Klenk H.P."/>
            <person name="Lucas S."/>
        </authorList>
    </citation>
    <scope>NUCLEOTIDE SEQUENCE [LARGE SCALE GENOMIC DNA]</scope>
    <source>
        <strain evidence="6">ATCC 43595 / DSM 2588 / LMG 13176 / NBRC 15968 / NCIMB 11800 / UQM 2034</strain>
    </source>
</reference>
<dbReference type="OrthoDB" id="9801987at2"/>
<dbReference type="GO" id="GO:0016887">
    <property type="term" value="F:ATP hydrolysis activity"/>
    <property type="evidence" value="ECO:0007669"/>
    <property type="project" value="InterPro"/>
</dbReference>
<dbReference type="PANTHER" id="PTHR42939">
    <property type="entry name" value="ABC TRANSPORTER ATP-BINDING PROTEIN ALBC-RELATED"/>
    <property type="match status" value="1"/>
</dbReference>
<dbReference type="SUPFAM" id="SSF52540">
    <property type="entry name" value="P-loop containing nucleoside triphosphate hydrolases"/>
    <property type="match status" value="1"/>
</dbReference>
<evidence type="ECO:0000256" key="2">
    <source>
        <dbReference type="ARBA" id="ARBA00022741"/>
    </source>
</evidence>
<reference evidence="6" key="1">
    <citation type="submission" date="2009-08" db="EMBL/GenBank/DDBJ databases">
        <title>The complete genome of Chitinophaga pinensis DSM 2588.</title>
        <authorList>
            <consortium name="US DOE Joint Genome Institute (JGI-PGF)"/>
            <person name="Lucas S."/>
            <person name="Copeland A."/>
            <person name="Lapidus A."/>
            <person name="Glavina del Rio T."/>
            <person name="Dalin E."/>
            <person name="Tice H."/>
            <person name="Bruce D."/>
            <person name="Goodwin L."/>
            <person name="Pitluck S."/>
            <person name="Kyrpides N."/>
            <person name="Mavromatis K."/>
            <person name="Ivanova N."/>
            <person name="Mikhailova N."/>
            <person name="Sims D."/>
            <person name="Meinche L."/>
            <person name="Brettin T."/>
            <person name="Detter J.C."/>
            <person name="Han C."/>
            <person name="Larimer F."/>
            <person name="Land M."/>
            <person name="Hauser L."/>
            <person name="Markowitz V."/>
            <person name="Cheng J.-F."/>
            <person name="Hugenholtz P."/>
            <person name="Woyke T."/>
            <person name="Wu D."/>
            <person name="Spring S."/>
            <person name="Klenk H.-P."/>
            <person name="Eisen J.A."/>
        </authorList>
    </citation>
    <scope>NUCLEOTIDE SEQUENCE [LARGE SCALE GENOMIC DNA]</scope>
    <source>
        <strain evidence="6">ATCC 43595 / DSM 2588 / LMG 13176 / NBRC 15968 / NCIMB 11800 / UQM 2034</strain>
    </source>
</reference>
<dbReference type="Proteomes" id="UP000002215">
    <property type="component" value="Chromosome"/>
</dbReference>
<dbReference type="KEGG" id="cpi:Cpin_5737"/>